<dbReference type="CDD" id="cd00067">
    <property type="entry name" value="GAL4"/>
    <property type="match status" value="1"/>
</dbReference>
<dbReference type="OrthoDB" id="2593732at2759"/>
<organism evidence="7 8">
    <name type="scientific">Fusarium sarcochroum</name>
    <dbReference type="NCBI Taxonomy" id="1208366"/>
    <lineage>
        <taxon>Eukaryota</taxon>
        <taxon>Fungi</taxon>
        <taxon>Dikarya</taxon>
        <taxon>Ascomycota</taxon>
        <taxon>Pezizomycotina</taxon>
        <taxon>Sordariomycetes</taxon>
        <taxon>Hypocreomycetidae</taxon>
        <taxon>Hypocreales</taxon>
        <taxon>Nectriaceae</taxon>
        <taxon>Fusarium</taxon>
        <taxon>Fusarium lateritium species complex</taxon>
    </lineage>
</organism>
<sequence>MRHSPPAVGQDKHEDEAECGVPSGHCWCKSTKAGISHQDQDGLSDLIRRVRCDKGKPFCTRCVSTGRTCDGYACSGPSSQLSSSISPSPRFNTISPTADLKLILPRQSPDEVRSYHYFLEVTAPSLAGAFYADFWLTEVPRVCLSDAAIWHAVVSLGSAHEDFVRGFQSMFALRQFNSSIRRLTESQSPRYADRWRALIVSTIFTYVCTIKGLHDQTRIHLQAGCNLLRELQSPGNETSRQGQETASWISSVPISIAPIESILVSLELQLNALDHGGITDSPTILSQNKILNAWRYYTAPPHTTAESVSETHRAAESLLSGLVLFSQENAKALGDLQTGKSGLKGLHVLVARQERHTRCFIEIGNAIDIFEKEIANSPARATKLEPHTLLPLRLLHTANRLLLIQDPDEPDLVKRQQGLSALYTSIVDIAEQIMNLNPAKTRRISCTQQLFLVAHSGTTLSTRRRAVELLRRPRMEGGWDSLISASLAEAIMDRETEAARDYRVEQGMETETGECEGDEINPMFRIYNITFAFTGSREARVVLRTWREKLNDVAGQERAIQW</sequence>
<gene>
    <name evidence="7" type="ORF">FSARC_4075</name>
</gene>
<keyword evidence="8" id="KW-1185">Reference proteome</keyword>
<evidence type="ECO:0000256" key="3">
    <source>
        <dbReference type="ARBA" id="ARBA00023015"/>
    </source>
</evidence>
<keyword evidence="6" id="KW-0539">Nucleus</keyword>
<keyword evidence="2" id="KW-0862">Zinc</keyword>
<evidence type="ECO:0000256" key="4">
    <source>
        <dbReference type="ARBA" id="ARBA00023125"/>
    </source>
</evidence>
<dbReference type="InterPro" id="IPR021858">
    <property type="entry name" value="Fun_TF"/>
</dbReference>
<evidence type="ECO:0000256" key="1">
    <source>
        <dbReference type="ARBA" id="ARBA00022723"/>
    </source>
</evidence>
<name>A0A8H4XB02_9HYPO</name>
<keyword evidence="4" id="KW-0238">DNA-binding</keyword>
<evidence type="ECO:0000313" key="8">
    <source>
        <dbReference type="Proteomes" id="UP000622797"/>
    </source>
</evidence>
<dbReference type="AlphaFoldDB" id="A0A8H4XB02"/>
<dbReference type="Pfam" id="PF11951">
    <property type="entry name" value="Fungal_trans_2"/>
    <property type="match status" value="1"/>
</dbReference>
<dbReference type="InterPro" id="IPR001138">
    <property type="entry name" value="Zn2Cys6_DnaBD"/>
</dbReference>
<evidence type="ECO:0000313" key="7">
    <source>
        <dbReference type="EMBL" id="KAF4968508.1"/>
    </source>
</evidence>
<evidence type="ECO:0008006" key="9">
    <source>
        <dbReference type="Google" id="ProtNLM"/>
    </source>
</evidence>
<keyword evidence="1" id="KW-0479">Metal-binding</keyword>
<dbReference type="PANTHER" id="PTHR36206">
    <property type="entry name" value="ASPERCRYPTIN BIOSYNTHESIS CLUSTER-SPECIFIC TRANSCRIPTION REGULATOR ATNN-RELATED"/>
    <property type="match status" value="1"/>
</dbReference>
<evidence type="ECO:0000256" key="5">
    <source>
        <dbReference type="ARBA" id="ARBA00023163"/>
    </source>
</evidence>
<keyword evidence="3" id="KW-0805">Transcription regulation</keyword>
<dbReference type="EMBL" id="JABEXW010000196">
    <property type="protein sequence ID" value="KAF4968508.1"/>
    <property type="molecule type" value="Genomic_DNA"/>
</dbReference>
<dbReference type="GO" id="GO:0003677">
    <property type="term" value="F:DNA binding"/>
    <property type="evidence" value="ECO:0007669"/>
    <property type="project" value="UniProtKB-KW"/>
</dbReference>
<dbReference type="GO" id="GO:0000981">
    <property type="term" value="F:DNA-binding transcription factor activity, RNA polymerase II-specific"/>
    <property type="evidence" value="ECO:0007669"/>
    <property type="project" value="InterPro"/>
</dbReference>
<dbReference type="Proteomes" id="UP000622797">
    <property type="component" value="Unassembled WGS sequence"/>
</dbReference>
<accession>A0A8H4XB02</accession>
<proteinExistence type="predicted"/>
<evidence type="ECO:0000256" key="2">
    <source>
        <dbReference type="ARBA" id="ARBA00022833"/>
    </source>
</evidence>
<dbReference type="PANTHER" id="PTHR36206:SF12">
    <property type="entry name" value="ASPERCRYPTIN BIOSYNTHESIS CLUSTER-SPECIFIC TRANSCRIPTION REGULATOR ATNN-RELATED"/>
    <property type="match status" value="1"/>
</dbReference>
<evidence type="ECO:0000256" key="6">
    <source>
        <dbReference type="ARBA" id="ARBA00023242"/>
    </source>
</evidence>
<protein>
    <recommendedName>
        <fullName evidence="9">Zn(2)-C6 fungal-type domain-containing protein</fullName>
    </recommendedName>
</protein>
<keyword evidence="5" id="KW-0804">Transcription</keyword>
<dbReference type="GO" id="GO:0008270">
    <property type="term" value="F:zinc ion binding"/>
    <property type="evidence" value="ECO:0007669"/>
    <property type="project" value="InterPro"/>
</dbReference>
<dbReference type="InterPro" id="IPR052360">
    <property type="entry name" value="Transcr_Regulatory_Proteins"/>
</dbReference>
<reference evidence="7" key="2">
    <citation type="submission" date="2020-05" db="EMBL/GenBank/DDBJ databases">
        <authorList>
            <person name="Kim H.-S."/>
            <person name="Proctor R.H."/>
            <person name="Brown D.W."/>
        </authorList>
    </citation>
    <scope>NUCLEOTIDE SEQUENCE</scope>
    <source>
        <strain evidence="7">NRRL 20472</strain>
    </source>
</reference>
<reference evidence="7" key="1">
    <citation type="journal article" date="2020" name="BMC Genomics">
        <title>Correction to: Identification and distribution of gene clusters required for synthesis of sphingolipid metabolism inhibitors in diverse species of the filamentous fungus Fusarium.</title>
        <authorList>
            <person name="Kim H.S."/>
            <person name="Lohmar J.M."/>
            <person name="Busman M."/>
            <person name="Brown D.W."/>
            <person name="Naumann T.A."/>
            <person name="Divon H.H."/>
            <person name="Lysoe E."/>
            <person name="Uhlig S."/>
            <person name="Proctor R.H."/>
        </authorList>
    </citation>
    <scope>NUCLEOTIDE SEQUENCE</scope>
    <source>
        <strain evidence="7">NRRL 20472</strain>
    </source>
</reference>
<comment type="caution">
    <text evidence="7">The sequence shown here is derived from an EMBL/GenBank/DDBJ whole genome shotgun (WGS) entry which is preliminary data.</text>
</comment>